<feature type="region of interest" description="Disordered" evidence="2">
    <location>
        <begin position="1"/>
        <end position="22"/>
    </location>
</feature>
<proteinExistence type="predicted"/>
<evidence type="ECO:0000313" key="4">
    <source>
        <dbReference type="EMBL" id="GAA1675502.1"/>
    </source>
</evidence>
<sequence length="167" mass="17863">MRSVGTAGPACGARPGVPPPSRRTVSIPSVIIPILTEHLATYVDEAEDAFVFLGKRGAFLRGSNFRRETKWADALKEMGVQGLHFHDLRHTGNTLAAQSGASLADLKARMGHDSDRAALIYQHATRDADQKIADALSARVKAERKKAKKKPKRGDDDGSAGVLVPAG</sequence>
<accession>A0ABN2GR87</accession>
<evidence type="ECO:0000256" key="2">
    <source>
        <dbReference type="SAM" id="MobiDB-lite"/>
    </source>
</evidence>
<feature type="compositionally biased region" description="Basic residues" evidence="2">
    <location>
        <begin position="142"/>
        <end position="152"/>
    </location>
</feature>
<feature type="domain" description="Tyr recombinase" evidence="3">
    <location>
        <begin position="1"/>
        <end position="134"/>
    </location>
</feature>
<dbReference type="InterPro" id="IPR011010">
    <property type="entry name" value="DNA_brk_join_enz"/>
</dbReference>
<keyword evidence="5" id="KW-1185">Reference proteome</keyword>
<organism evidence="4 5">
    <name type="scientific">Nonomuraea maheshkhaliensis</name>
    <dbReference type="NCBI Taxonomy" id="419590"/>
    <lineage>
        <taxon>Bacteria</taxon>
        <taxon>Bacillati</taxon>
        <taxon>Actinomycetota</taxon>
        <taxon>Actinomycetes</taxon>
        <taxon>Streptosporangiales</taxon>
        <taxon>Streptosporangiaceae</taxon>
        <taxon>Nonomuraea</taxon>
    </lineage>
</organism>
<dbReference type="Proteomes" id="UP001500064">
    <property type="component" value="Unassembled WGS sequence"/>
</dbReference>
<dbReference type="RefSeq" id="WP_346112637.1">
    <property type="nucleotide sequence ID" value="NZ_BAAAMU010000103.1"/>
</dbReference>
<reference evidence="4 5" key="1">
    <citation type="journal article" date="2019" name="Int. J. Syst. Evol. Microbiol.">
        <title>The Global Catalogue of Microorganisms (GCM) 10K type strain sequencing project: providing services to taxonomists for standard genome sequencing and annotation.</title>
        <authorList>
            <consortium name="The Broad Institute Genomics Platform"/>
            <consortium name="The Broad Institute Genome Sequencing Center for Infectious Disease"/>
            <person name="Wu L."/>
            <person name="Ma J."/>
        </authorList>
    </citation>
    <scope>NUCLEOTIDE SEQUENCE [LARGE SCALE GENOMIC DNA]</scope>
    <source>
        <strain evidence="4 5">JCM 13929</strain>
    </source>
</reference>
<dbReference type="PROSITE" id="PS51898">
    <property type="entry name" value="TYR_RECOMBINASE"/>
    <property type="match status" value="1"/>
</dbReference>
<feature type="region of interest" description="Disordered" evidence="2">
    <location>
        <begin position="140"/>
        <end position="167"/>
    </location>
</feature>
<gene>
    <name evidence="4" type="ORF">GCM10009733_085700</name>
</gene>
<dbReference type="InterPro" id="IPR002104">
    <property type="entry name" value="Integrase_catalytic"/>
</dbReference>
<comment type="caution">
    <text evidence="4">The sequence shown here is derived from an EMBL/GenBank/DDBJ whole genome shotgun (WGS) entry which is preliminary data.</text>
</comment>
<name>A0ABN2GR87_9ACTN</name>
<dbReference type="EMBL" id="BAAAMU010000103">
    <property type="protein sequence ID" value="GAA1675502.1"/>
    <property type="molecule type" value="Genomic_DNA"/>
</dbReference>
<dbReference type="Pfam" id="PF00589">
    <property type="entry name" value="Phage_integrase"/>
    <property type="match status" value="1"/>
</dbReference>
<dbReference type="SUPFAM" id="SSF56349">
    <property type="entry name" value="DNA breaking-rejoining enzymes"/>
    <property type="match status" value="1"/>
</dbReference>
<keyword evidence="1" id="KW-0233">DNA recombination</keyword>
<protein>
    <recommendedName>
        <fullName evidence="3">Tyr recombinase domain-containing protein</fullName>
    </recommendedName>
</protein>
<evidence type="ECO:0000313" key="5">
    <source>
        <dbReference type="Proteomes" id="UP001500064"/>
    </source>
</evidence>
<evidence type="ECO:0000259" key="3">
    <source>
        <dbReference type="PROSITE" id="PS51898"/>
    </source>
</evidence>
<evidence type="ECO:0000256" key="1">
    <source>
        <dbReference type="ARBA" id="ARBA00023172"/>
    </source>
</evidence>
<dbReference type="InterPro" id="IPR013762">
    <property type="entry name" value="Integrase-like_cat_sf"/>
</dbReference>
<dbReference type="Gene3D" id="1.10.443.10">
    <property type="entry name" value="Intergrase catalytic core"/>
    <property type="match status" value="1"/>
</dbReference>